<dbReference type="EMBL" id="MN740308">
    <property type="protein sequence ID" value="QHT99460.1"/>
    <property type="molecule type" value="Genomic_DNA"/>
</dbReference>
<protein>
    <submittedName>
        <fullName evidence="1">Uncharacterized protein</fullName>
    </submittedName>
</protein>
<name>A0A6C0J3V5_9ZZZZ</name>
<dbReference type="AlphaFoldDB" id="A0A6C0J3V5"/>
<evidence type="ECO:0000313" key="1">
    <source>
        <dbReference type="EMBL" id="QHT99460.1"/>
    </source>
</evidence>
<proteinExistence type="predicted"/>
<reference evidence="1" key="1">
    <citation type="journal article" date="2020" name="Nature">
        <title>Giant virus diversity and host interactions through global metagenomics.</title>
        <authorList>
            <person name="Schulz F."/>
            <person name="Roux S."/>
            <person name="Paez-Espino D."/>
            <person name="Jungbluth S."/>
            <person name="Walsh D.A."/>
            <person name="Denef V.J."/>
            <person name="McMahon K.D."/>
            <person name="Konstantinidis K.T."/>
            <person name="Eloe-Fadrosh E.A."/>
            <person name="Kyrpides N.C."/>
            <person name="Woyke T."/>
        </authorList>
    </citation>
    <scope>NUCLEOTIDE SEQUENCE</scope>
    <source>
        <strain evidence="1">GVMAG-M-3300025699-48</strain>
    </source>
</reference>
<sequence length="216" mass="25540">MEVDKDEINLETLFSGSIKNPFTYNLNLKESSFENCSVLFEEIKQIFVQGLLYNTDDSNILETDGKKTLLIDKIPNKDINIIKQYMLSMGIELTHKQYDDEDKDYYIRGLLYELQNKYSDKVNLKVEMDWITQLISKVHITIGEKVVKEVNAVIRKHKEVNFVLKLLKPENIEECYLSYYKQDEPKILNIIYFKGANISDYQYQHKYATPFTKHVR</sequence>
<accession>A0A6C0J3V5</accession>
<organism evidence="1">
    <name type="scientific">viral metagenome</name>
    <dbReference type="NCBI Taxonomy" id="1070528"/>
    <lineage>
        <taxon>unclassified sequences</taxon>
        <taxon>metagenomes</taxon>
        <taxon>organismal metagenomes</taxon>
    </lineage>
</organism>